<dbReference type="AlphaFoldDB" id="A0A381F5H1"/>
<organism evidence="3 5">
    <name type="scientific">Chryseobacterium indoltheticum</name>
    <dbReference type="NCBI Taxonomy" id="254"/>
    <lineage>
        <taxon>Bacteria</taxon>
        <taxon>Pseudomonadati</taxon>
        <taxon>Bacteroidota</taxon>
        <taxon>Flavobacteriia</taxon>
        <taxon>Flavobacteriales</taxon>
        <taxon>Weeksellaceae</taxon>
        <taxon>Chryseobacterium group</taxon>
        <taxon>Chryseobacterium</taxon>
    </lineage>
</organism>
<protein>
    <submittedName>
        <fullName evidence="3">Colanic acid biosynthesis glycosyltransferase WcaL</fullName>
    </submittedName>
    <submittedName>
        <fullName evidence="2">Glycosyltransferase involved in cell wall bisynthesis</fullName>
    </submittedName>
</protein>
<dbReference type="Pfam" id="PF00534">
    <property type="entry name" value="Glycos_transf_1"/>
    <property type="match status" value="1"/>
</dbReference>
<dbReference type="GO" id="GO:0016757">
    <property type="term" value="F:glycosyltransferase activity"/>
    <property type="evidence" value="ECO:0007669"/>
    <property type="project" value="InterPro"/>
</dbReference>
<dbReference type="RefSeq" id="WP_228421452.1">
    <property type="nucleotide sequence ID" value="NZ_CP033929.1"/>
</dbReference>
<evidence type="ECO:0000313" key="4">
    <source>
        <dbReference type="Proteomes" id="UP000185725"/>
    </source>
</evidence>
<dbReference type="GeneID" id="303675268"/>
<dbReference type="Gene3D" id="3.40.50.2000">
    <property type="entry name" value="Glycogen Phosphorylase B"/>
    <property type="match status" value="2"/>
</dbReference>
<keyword evidence="3" id="KW-0808">Transferase</keyword>
<name>A0A381F5H1_9FLAO</name>
<reference evidence="3 5" key="2">
    <citation type="submission" date="2018-06" db="EMBL/GenBank/DDBJ databases">
        <authorList>
            <consortium name="Pathogen Informatics"/>
            <person name="Doyle S."/>
        </authorList>
    </citation>
    <scope>NUCLEOTIDE SEQUENCE [LARGE SCALE GENOMIC DNA]</scope>
    <source>
        <strain evidence="3 5">NCTC13560</strain>
    </source>
</reference>
<dbReference type="Proteomes" id="UP000185725">
    <property type="component" value="Unassembled WGS sequence"/>
</dbReference>
<dbReference type="SUPFAM" id="SSF53756">
    <property type="entry name" value="UDP-Glycosyltransferase/glycogen phosphorylase"/>
    <property type="match status" value="1"/>
</dbReference>
<evidence type="ECO:0000259" key="1">
    <source>
        <dbReference type="Pfam" id="PF00534"/>
    </source>
</evidence>
<proteinExistence type="predicted"/>
<evidence type="ECO:0000313" key="5">
    <source>
        <dbReference type="Proteomes" id="UP000255231"/>
    </source>
</evidence>
<evidence type="ECO:0000313" key="3">
    <source>
        <dbReference type="EMBL" id="SUX41723.1"/>
    </source>
</evidence>
<dbReference type="InterPro" id="IPR001296">
    <property type="entry name" value="Glyco_trans_1"/>
</dbReference>
<dbReference type="EMBL" id="FTMF01000013">
    <property type="protein sequence ID" value="SIR15213.1"/>
    <property type="molecule type" value="Genomic_DNA"/>
</dbReference>
<dbReference type="PANTHER" id="PTHR12526:SF630">
    <property type="entry name" value="GLYCOSYLTRANSFERASE"/>
    <property type="match status" value="1"/>
</dbReference>
<dbReference type="EMBL" id="UFVS01000001">
    <property type="protein sequence ID" value="SUX41723.1"/>
    <property type="molecule type" value="Genomic_DNA"/>
</dbReference>
<feature type="domain" description="Glycosyl transferase family 1" evidence="1">
    <location>
        <begin position="192"/>
        <end position="347"/>
    </location>
</feature>
<dbReference type="PANTHER" id="PTHR12526">
    <property type="entry name" value="GLYCOSYLTRANSFERASE"/>
    <property type="match status" value="1"/>
</dbReference>
<accession>A0A381F5H1</accession>
<dbReference type="Proteomes" id="UP000255231">
    <property type="component" value="Unassembled WGS sequence"/>
</dbReference>
<sequence length="366" mass="43282">MKSKNMQNNNTCCLFNYASHYRLPIYKKIDEELNADFYFGTIPGCTIKKFNYQDLHNFKKEFKTLKFKNCYWYIGSLKLLFKPYENYILTGDPLILSNWIILVWAKISGKKTYFWTHGWYGRETTIKKLIKKCYFGLATEIFLYGEYAKELMIKEGFDENKLHTIYNSLDYEKQILVRDSLKSSDIYRDHFKNNHPVIIYIGRIQRSKKIELAIEAMLLLQQQNLYVNFVILGESKDYDFKNEIERYGLKDFIWLVGACYDEEQIGNYIFNANICVSPGNVGLTAIHSLMYGTPVITHNNFPNQGPEFETIIEEKTGMFFKENNIEDLADKISYLINNPVQREDCYKVIDEKWNVNNQVRILENIL</sequence>
<evidence type="ECO:0000313" key="2">
    <source>
        <dbReference type="EMBL" id="SIR15213.1"/>
    </source>
</evidence>
<keyword evidence="4" id="KW-1185">Reference proteome</keyword>
<gene>
    <name evidence="3" type="ORF">NCTC13560_00523</name>
    <name evidence="2" type="ORF">SAMN05421682_11382</name>
</gene>
<reference evidence="2 4" key="1">
    <citation type="submission" date="2017-01" db="EMBL/GenBank/DDBJ databases">
        <authorList>
            <person name="Varghese N."/>
            <person name="Submissions S."/>
        </authorList>
    </citation>
    <scope>NUCLEOTIDE SEQUENCE [LARGE SCALE GENOMIC DNA]</scope>
    <source>
        <strain evidence="2 4">ATCC 27950</strain>
    </source>
</reference>